<keyword evidence="4" id="KW-0479">Metal-binding</keyword>
<comment type="cofactor">
    <cofactor evidence="1">
        <name>[4Fe-4S] cluster</name>
        <dbReference type="ChEBI" id="CHEBI:49883"/>
    </cofactor>
</comment>
<protein>
    <recommendedName>
        <fullName evidence="7">Anaerobic ribonucleoside-triphosphate reductase-activating protein</fullName>
        <ecNumber evidence="7">1.97.1.-</ecNumber>
    </recommendedName>
</protein>
<keyword evidence="2" id="KW-0004">4Fe-4S</keyword>
<dbReference type="InterPro" id="IPR007197">
    <property type="entry name" value="rSAM"/>
</dbReference>
<evidence type="ECO:0000256" key="6">
    <source>
        <dbReference type="ARBA" id="ARBA00023014"/>
    </source>
</evidence>
<evidence type="ECO:0000313" key="9">
    <source>
        <dbReference type="Proteomes" id="UP000800303"/>
    </source>
</evidence>
<gene>
    <name evidence="8" type="primary">nrdG</name>
    <name evidence="8" type="ORF">GYN08_18975</name>
</gene>
<keyword evidence="7" id="KW-0560">Oxidoreductase</keyword>
<sequence length="186" mass="21367">MNICGYYPESINEGEGLRASVFISGCRHYCKGCFSARTWNFDYGEPFDETRQRQIVREMADNPLLDGLTLAGGDPFFSAAEAAAFVDLARESIPDLNVWMYTGYTFEQLAQRPGSDEYELLRRGQVLVDGRFVQELRDVSLLYRGSSNQRLIDVPQSLERGEAVLWERRNPFPSFLVDKRPFYPLR</sequence>
<keyword evidence="3" id="KW-0949">S-adenosyl-L-methionine</keyword>
<dbReference type="RefSeq" id="WP_166277646.1">
    <property type="nucleotide sequence ID" value="NZ_JAAFGS010000008.1"/>
</dbReference>
<evidence type="ECO:0000313" key="8">
    <source>
        <dbReference type="EMBL" id="NGZ77377.1"/>
    </source>
</evidence>
<dbReference type="PANTHER" id="PTHR30352">
    <property type="entry name" value="PYRUVATE FORMATE-LYASE-ACTIVATING ENZYME"/>
    <property type="match status" value="1"/>
</dbReference>
<dbReference type="SFLD" id="SFLDS00029">
    <property type="entry name" value="Radical_SAM"/>
    <property type="match status" value="1"/>
</dbReference>
<comment type="caution">
    <text evidence="8">The sequence shown here is derived from an EMBL/GenBank/DDBJ whole genome shotgun (WGS) entry which is preliminary data.</text>
</comment>
<comment type="similarity">
    <text evidence="7">Belongs to the organic radical-activating enzymes family.</text>
</comment>
<proteinExistence type="inferred from homology"/>
<accession>A0ABX0F8T4</accession>
<keyword evidence="5" id="KW-0408">Iron</keyword>
<dbReference type="SUPFAM" id="SSF102114">
    <property type="entry name" value="Radical SAM enzymes"/>
    <property type="match status" value="1"/>
</dbReference>
<organism evidence="8 9">
    <name type="scientific">Saccharibacillus alkalitolerans</name>
    <dbReference type="NCBI Taxonomy" id="2705290"/>
    <lineage>
        <taxon>Bacteria</taxon>
        <taxon>Bacillati</taxon>
        <taxon>Bacillota</taxon>
        <taxon>Bacilli</taxon>
        <taxon>Bacillales</taxon>
        <taxon>Paenibacillaceae</taxon>
        <taxon>Saccharibacillus</taxon>
    </lineage>
</organism>
<evidence type="ECO:0000256" key="3">
    <source>
        <dbReference type="ARBA" id="ARBA00022691"/>
    </source>
</evidence>
<dbReference type="Pfam" id="PF13353">
    <property type="entry name" value="Fer4_12"/>
    <property type="match status" value="1"/>
</dbReference>
<dbReference type="InterPro" id="IPR058240">
    <property type="entry name" value="rSAM_sf"/>
</dbReference>
<dbReference type="InterPro" id="IPR034457">
    <property type="entry name" value="Organic_radical-activating"/>
</dbReference>
<dbReference type="EC" id="1.97.1.-" evidence="7"/>
<reference evidence="8 9" key="1">
    <citation type="submission" date="2020-01" db="EMBL/GenBank/DDBJ databases">
        <title>Polyphasic characterisation and genomic insights into a novel alkali tolerant bacterium VR-M41.</title>
        <authorList>
            <person name="Vemuluri V.R."/>
        </authorList>
    </citation>
    <scope>NUCLEOTIDE SEQUENCE [LARGE SCALE GENOMIC DNA]</scope>
    <source>
        <strain evidence="8 9">VR-M41</strain>
    </source>
</reference>
<dbReference type="EMBL" id="JAAFGS010000008">
    <property type="protein sequence ID" value="NGZ77377.1"/>
    <property type="molecule type" value="Genomic_DNA"/>
</dbReference>
<dbReference type="InterPro" id="IPR012837">
    <property type="entry name" value="NrdG"/>
</dbReference>
<keyword evidence="6" id="KW-0411">Iron-sulfur</keyword>
<dbReference type="PANTHER" id="PTHR30352:SF2">
    <property type="entry name" value="ANAEROBIC RIBONUCLEOSIDE-TRIPHOSPHATE REDUCTASE-ACTIVATING PROTEIN"/>
    <property type="match status" value="1"/>
</dbReference>
<name>A0ABX0F8T4_9BACL</name>
<dbReference type="NCBIfam" id="TIGR02491">
    <property type="entry name" value="NrdG"/>
    <property type="match status" value="1"/>
</dbReference>
<dbReference type="InterPro" id="IPR013785">
    <property type="entry name" value="Aldolase_TIM"/>
</dbReference>
<evidence type="ECO:0000256" key="4">
    <source>
        <dbReference type="ARBA" id="ARBA00022723"/>
    </source>
</evidence>
<dbReference type="Proteomes" id="UP000800303">
    <property type="component" value="Unassembled WGS sequence"/>
</dbReference>
<evidence type="ECO:0000256" key="7">
    <source>
        <dbReference type="PIRNR" id="PIRNR000368"/>
    </source>
</evidence>
<evidence type="ECO:0000256" key="1">
    <source>
        <dbReference type="ARBA" id="ARBA00001966"/>
    </source>
</evidence>
<dbReference type="SFLD" id="SFLDF00299">
    <property type="entry name" value="anaerobic_ribonucleoside-triph"/>
    <property type="match status" value="1"/>
</dbReference>
<comment type="function">
    <text evidence="7">Activation of anaerobic ribonucleoside-triphosphate reductase under anaerobic conditions by generation of an organic free radical, using S-adenosylmethionine and reduced flavodoxin as cosubstrates to produce 5'-deoxy-adenosine.</text>
</comment>
<dbReference type="SFLD" id="SFLDG01066">
    <property type="entry name" value="organic_radical-activating_enz"/>
    <property type="match status" value="1"/>
</dbReference>
<dbReference type="PIRSF" id="PIRSF000368">
    <property type="entry name" value="NrdG"/>
    <property type="match status" value="1"/>
</dbReference>
<dbReference type="Gene3D" id="3.20.20.70">
    <property type="entry name" value="Aldolase class I"/>
    <property type="match status" value="1"/>
</dbReference>
<evidence type="ECO:0000256" key="5">
    <source>
        <dbReference type="ARBA" id="ARBA00023004"/>
    </source>
</evidence>
<evidence type="ECO:0000256" key="2">
    <source>
        <dbReference type="ARBA" id="ARBA00022485"/>
    </source>
</evidence>
<keyword evidence="9" id="KW-1185">Reference proteome</keyword>
<dbReference type="SFLD" id="SFLDG01063">
    <property type="entry name" value="activating_enzymes__group_1"/>
    <property type="match status" value="1"/>
</dbReference>